<proteinExistence type="predicted"/>
<dbReference type="InterPro" id="IPR029033">
    <property type="entry name" value="His_PPase_superfam"/>
</dbReference>
<accession>A0A1D8A5V2</accession>
<dbReference type="Proteomes" id="UP000094626">
    <property type="component" value="Chromosome"/>
</dbReference>
<dbReference type="OrthoDB" id="8347407at2"/>
<dbReference type="SMART" id="SM00855">
    <property type="entry name" value="PGAM"/>
    <property type="match status" value="1"/>
</dbReference>
<dbReference type="InterPro" id="IPR013078">
    <property type="entry name" value="His_Pase_superF_clade-1"/>
</dbReference>
<evidence type="ECO:0000256" key="1">
    <source>
        <dbReference type="PIRSR" id="PIRSR613078-1"/>
    </source>
</evidence>
<feature type="active site" description="Tele-phosphohistidine intermediate" evidence="1">
    <location>
        <position position="7"/>
    </location>
</feature>
<dbReference type="KEGG" id="nre:BES08_12460"/>
<dbReference type="AlphaFoldDB" id="A0A1D8A5V2"/>
<feature type="active site" description="Proton donor/acceptor" evidence="1">
    <location>
        <position position="86"/>
    </location>
</feature>
<dbReference type="EMBL" id="CP017075">
    <property type="protein sequence ID" value="AOR77478.1"/>
    <property type="molecule type" value="Genomic_DNA"/>
</dbReference>
<sequence>MFVIVRHGNTFENGEPSRRVGARTDLPLTAAGLAQARALGAHFAAQGLAFEQVLVSPLTRTCQTAAEILDHMPQAPEAQVAEWLREIDHGPDENATEDVVLARIGTEALAAWDEHAVPPPGWRVDGKARIAAWRDHFLSTRGPALLVTSNGAARFALVAAGLSAGSSMKLPTGGYGVIHRDEGMTMTLTEWGRRP</sequence>
<dbReference type="Pfam" id="PF00300">
    <property type="entry name" value="His_Phos_1"/>
    <property type="match status" value="1"/>
</dbReference>
<evidence type="ECO:0000313" key="3">
    <source>
        <dbReference type="EMBL" id="AOR77478.1"/>
    </source>
</evidence>
<feature type="binding site" evidence="2">
    <location>
        <position position="60"/>
    </location>
    <ligand>
        <name>substrate</name>
    </ligand>
</feature>
<dbReference type="CDD" id="cd07067">
    <property type="entry name" value="HP_PGM_like"/>
    <property type="match status" value="1"/>
</dbReference>
<dbReference type="RefSeq" id="WP_069708485.1">
    <property type="nucleotide sequence ID" value="NZ_CP017075.1"/>
</dbReference>
<dbReference type="InterPro" id="IPR050275">
    <property type="entry name" value="PGM_Phosphatase"/>
</dbReference>
<dbReference type="PANTHER" id="PTHR48100">
    <property type="entry name" value="BROAD-SPECIFICITY PHOSPHATASE YOR283W-RELATED"/>
    <property type="match status" value="1"/>
</dbReference>
<evidence type="ECO:0000313" key="4">
    <source>
        <dbReference type="Proteomes" id="UP000094626"/>
    </source>
</evidence>
<dbReference type="GO" id="GO:0005737">
    <property type="term" value="C:cytoplasm"/>
    <property type="evidence" value="ECO:0007669"/>
    <property type="project" value="TreeGrafter"/>
</dbReference>
<dbReference type="GO" id="GO:0016791">
    <property type="term" value="F:phosphatase activity"/>
    <property type="evidence" value="ECO:0007669"/>
    <property type="project" value="TreeGrafter"/>
</dbReference>
<dbReference type="Gene3D" id="3.40.50.1240">
    <property type="entry name" value="Phosphoglycerate mutase-like"/>
    <property type="match status" value="1"/>
</dbReference>
<name>A0A1D8A5V2_9SPHN</name>
<keyword evidence="4" id="KW-1185">Reference proteome</keyword>
<reference evidence="4" key="1">
    <citation type="journal article" date="2017" name="J. Biotechnol.">
        <title>Complete genome sequence of Novosphingobium resinovorum SA1, a versatile xenobiotic-degrading bacterium capable of utilizing sulfanilic acid.</title>
        <authorList>
            <person name="Hegedus B."/>
            <person name="Kos P.B."/>
            <person name="Balint B."/>
            <person name="Maroti G."/>
            <person name="Gan H.M."/>
            <person name="Perei K."/>
            <person name="Rakhely G."/>
        </authorList>
    </citation>
    <scope>NUCLEOTIDE SEQUENCE [LARGE SCALE GENOMIC DNA]</scope>
    <source>
        <strain evidence="4">SA1</strain>
    </source>
</reference>
<feature type="binding site" evidence="2">
    <location>
        <begin position="6"/>
        <end position="13"/>
    </location>
    <ligand>
        <name>substrate</name>
    </ligand>
</feature>
<evidence type="ECO:0000256" key="2">
    <source>
        <dbReference type="PIRSR" id="PIRSR613078-2"/>
    </source>
</evidence>
<organism evidence="3 4">
    <name type="scientific">Novosphingobium resinovorum</name>
    <dbReference type="NCBI Taxonomy" id="158500"/>
    <lineage>
        <taxon>Bacteria</taxon>
        <taxon>Pseudomonadati</taxon>
        <taxon>Pseudomonadota</taxon>
        <taxon>Alphaproteobacteria</taxon>
        <taxon>Sphingomonadales</taxon>
        <taxon>Sphingomonadaceae</taxon>
        <taxon>Novosphingobium</taxon>
    </lineage>
</organism>
<dbReference type="SUPFAM" id="SSF53254">
    <property type="entry name" value="Phosphoglycerate mutase-like"/>
    <property type="match status" value="1"/>
</dbReference>
<gene>
    <name evidence="3" type="ORF">BES08_12460</name>
</gene>
<protein>
    <submittedName>
        <fullName evidence="3">Phosphoglycerate mutase</fullName>
    </submittedName>
</protein>
<dbReference type="PANTHER" id="PTHR48100:SF62">
    <property type="entry name" value="GLUCOSYL-3-PHOSPHOGLYCERATE PHOSPHATASE"/>
    <property type="match status" value="1"/>
</dbReference>